<feature type="region of interest" description="Disordered" evidence="1">
    <location>
        <begin position="1"/>
        <end position="74"/>
    </location>
</feature>
<accession>A0A1J9P4P7</accession>
<dbReference type="VEuPathDB" id="FungiDB:AJ78_08254"/>
<evidence type="ECO:0000313" key="2">
    <source>
        <dbReference type="EMBL" id="OJD10842.1"/>
    </source>
</evidence>
<evidence type="ECO:0000256" key="1">
    <source>
        <dbReference type="SAM" id="MobiDB-lite"/>
    </source>
</evidence>
<dbReference type="STRING" id="1447872.A0A1J9P4P7"/>
<keyword evidence="3" id="KW-1185">Reference proteome</keyword>
<reference evidence="2 3" key="1">
    <citation type="submission" date="2015-07" db="EMBL/GenBank/DDBJ databases">
        <title>Emmonsia species relationships and genome sequence.</title>
        <authorList>
            <consortium name="The Broad Institute Genomics Platform"/>
            <person name="Cuomo C.A."/>
            <person name="Munoz J.F."/>
            <person name="Imamovic A."/>
            <person name="Priest M.E."/>
            <person name="Young S."/>
            <person name="Clay O.K."/>
            <person name="McEwen J.G."/>
        </authorList>
    </citation>
    <scope>NUCLEOTIDE SEQUENCE [LARGE SCALE GENOMIC DNA]</scope>
    <source>
        <strain evidence="2 3">UAMH 9510</strain>
    </source>
</reference>
<dbReference type="Proteomes" id="UP000182235">
    <property type="component" value="Unassembled WGS sequence"/>
</dbReference>
<gene>
    <name evidence="2" type="ORF">AJ78_08254</name>
</gene>
<protein>
    <submittedName>
        <fullName evidence="2">Uncharacterized protein</fullName>
    </submittedName>
</protein>
<evidence type="ECO:0000313" key="3">
    <source>
        <dbReference type="Proteomes" id="UP000182235"/>
    </source>
</evidence>
<dbReference type="EMBL" id="LGRN01000678">
    <property type="protein sequence ID" value="OJD10842.1"/>
    <property type="molecule type" value="Genomic_DNA"/>
</dbReference>
<comment type="caution">
    <text evidence="2">The sequence shown here is derived from an EMBL/GenBank/DDBJ whole genome shotgun (WGS) entry which is preliminary data.</text>
</comment>
<sequence>MPCQEEIPESQPGAEPSQTQRLGTDPPAFSGGRDTPSTPRGRNPNPFRDPEVPDPSGRYDMREPAVMPPPRPLHTYVYDGEKKIKVGDPQHYKGKTLAEYHSFYRALERKFRLNPNRFNTHEVRILYAVTLLDGTPATIPPQPWLHGGDLVQQSTPEEQ</sequence>
<proteinExistence type="predicted"/>
<organism evidence="2 3">
    <name type="scientific">Emergomyces pasteurianus Ep9510</name>
    <dbReference type="NCBI Taxonomy" id="1447872"/>
    <lineage>
        <taxon>Eukaryota</taxon>
        <taxon>Fungi</taxon>
        <taxon>Dikarya</taxon>
        <taxon>Ascomycota</taxon>
        <taxon>Pezizomycotina</taxon>
        <taxon>Eurotiomycetes</taxon>
        <taxon>Eurotiomycetidae</taxon>
        <taxon>Onygenales</taxon>
        <taxon>Ajellomycetaceae</taxon>
        <taxon>Emergomyces</taxon>
    </lineage>
</organism>
<dbReference type="AlphaFoldDB" id="A0A1J9P4P7"/>
<name>A0A1J9P4P7_9EURO</name>
<dbReference type="OrthoDB" id="10490748at2759"/>
<feature type="region of interest" description="Disordered" evidence="1">
    <location>
        <begin position="140"/>
        <end position="159"/>
    </location>
</feature>